<keyword evidence="9" id="KW-0378">Hydrolase</keyword>
<keyword evidence="7" id="KW-0175">Coiled coil</keyword>
<evidence type="ECO:0000259" key="8">
    <source>
        <dbReference type="Pfam" id="PF02384"/>
    </source>
</evidence>
<sequence>MGIHQTQRLPFLRKVFKEAIASLSSSIILVHNHPSGNPEPSDTDIIFEELIRRFSEQSNETAGEHFTPREVIGLMVQFLIAGNGGLKQKNIIRTIYDPACGTGGMLTTAKDEILKLNPTSDVYLFGQELNSKTYTIAKADILIKGEEADNIKKGNSFSEDQLTGKTFDLMLSNPPFGVEWKKVESDVRREYEELGFEGRFGAGLPRISDGSLLFGQHMISKMKPVQEGGSRIAIVFNGSPLFTGDARSGESEIRKWIIERDWLEAIVGLPDQLFYNTGIYTYFWIVTNNKQAERKGRVQLIDARGYFENMRKSLGNKRHCITEKQIEEIVDIYKSFRESDKSKIFSNNDFGYHKVTVERPLQLNFQASDERIELLKQEQAFLKLAESKKKNKDEQIKEIEDGKEKQEKIVIAIKSIGNIVFKNRDEFEVVLDGVFRKRNIDVDKSLKKAILKALSEHDETADIIYDKHGNPEPNPDLRDYENVPLNKDVHEYFEREVKPHLPDAWIDEKKTKVGYEISFTKYFYKYKPLRSLEEIRKDILALEKETEGLLQEVLK</sequence>
<dbReference type="PANTHER" id="PTHR42933">
    <property type="entry name" value="SLR6095 PROTEIN"/>
    <property type="match status" value="1"/>
</dbReference>
<evidence type="ECO:0000313" key="9">
    <source>
        <dbReference type="EMBL" id="PIX17056.1"/>
    </source>
</evidence>
<dbReference type="Pfam" id="PF02384">
    <property type="entry name" value="N6_Mtase"/>
    <property type="match status" value="1"/>
</dbReference>
<evidence type="ECO:0000313" key="10">
    <source>
        <dbReference type="Proteomes" id="UP000229297"/>
    </source>
</evidence>
<keyword evidence="2" id="KW-0489">Methyltransferase</keyword>
<dbReference type="Proteomes" id="UP000229297">
    <property type="component" value="Unassembled WGS sequence"/>
</dbReference>
<keyword evidence="4" id="KW-0949">S-adenosyl-L-methionine</keyword>
<evidence type="ECO:0000256" key="4">
    <source>
        <dbReference type="ARBA" id="ARBA00022691"/>
    </source>
</evidence>
<keyword evidence="9" id="KW-0255">Endonuclease</keyword>
<dbReference type="GO" id="GO:0009007">
    <property type="term" value="F:site-specific DNA-methyltransferase (adenine-specific) activity"/>
    <property type="evidence" value="ECO:0007669"/>
    <property type="project" value="UniProtKB-EC"/>
</dbReference>
<dbReference type="AlphaFoldDB" id="A0A2M7JCE4"/>
<dbReference type="PRINTS" id="PR00507">
    <property type="entry name" value="N12N6MTFRASE"/>
</dbReference>
<evidence type="ECO:0000256" key="6">
    <source>
        <dbReference type="ARBA" id="ARBA00047942"/>
    </source>
</evidence>
<dbReference type="InterPro" id="IPR020891">
    <property type="entry name" value="UPF0758_CS"/>
</dbReference>
<comment type="catalytic activity">
    <reaction evidence="6">
        <text>a 2'-deoxyadenosine in DNA + S-adenosyl-L-methionine = an N(6)-methyl-2'-deoxyadenosine in DNA + S-adenosyl-L-homocysteine + H(+)</text>
        <dbReference type="Rhea" id="RHEA:15197"/>
        <dbReference type="Rhea" id="RHEA-COMP:12418"/>
        <dbReference type="Rhea" id="RHEA-COMP:12419"/>
        <dbReference type="ChEBI" id="CHEBI:15378"/>
        <dbReference type="ChEBI" id="CHEBI:57856"/>
        <dbReference type="ChEBI" id="CHEBI:59789"/>
        <dbReference type="ChEBI" id="CHEBI:90615"/>
        <dbReference type="ChEBI" id="CHEBI:90616"/>
        <dbReference type="EC" id="2.1.1.72"/>
    </reaction>
</comment>
<evidence type="ECO:0000256" key="2">
    <source>
        <dbReference type="ARBA" id="ARBA00022603"/>
    </source>
</evidence>
<dbReference type="EMBL" id="PFIC01000145">
    <property type="protein sequence ID" value="PIX17056.1"/>
    <property type="molecule type" value="Genomic_DNA"/>
</dbReference>
<dbReference type="SUPFAM" id="SSF53335">
    <property type="entry name" value="S-adenosyl-L-methionine-dependent methyltransferases"/>
    <property type="match status" value="1"/>
</dbReference>
<organism evidence="9 10">
    <name type="scientific">Candidatus Desantisbacteria bacterium CG_4_8_14_3_um_filter_40_12</name>
    <dbReference type="NCBI Taxonomy" id="1974545"/>
    <lineage>
        <taxon>Bacteria</taxon>
        <taxon>Candidatus Desantisiibacteriota</taxon>
    </lineage>
</organism>
<evidence type="ECO:0000256" key="5">
    <source>
        <dbReference type="ARBA" id="ARBA00022747"/>
    </source>
</evidence>
<dbReference type="GO" id="GO:0003677">
    <property type="term" value="F:DNA binding"/>
    <property type="evidence" value="ECO:0007669"/>
    <property type="project" value="InterPro"/>
</dbReference>
<proteinExistence type="predicted"/>
<comment type="caution">
    <text evidence="9">The sequence shown here is derived from an EMBL/GenBank/DDBJ whole genome shotgun (WGS) entry which is preliminary data.</text>
</comment>
<feature type="coiled-coil region" evidence="7">
    <location>
        <begin position="382"/>
        <end position="409"/>
    </location>
</feature>
<protein>
    <recommendedName>
        <fullName evidence="1">site-specific DNA-methyltransferase (adenine-specific)</fullName>
        <ecNumber evidence="1">2.1.1.72</ecNumber>
    </recommendedName>
</protein>
<dbReference type="InterPro" id="IPR029063">
    <property type="entry name" value="SAM-dependent_MTases_sf"/>
</dbReference>
<feature type="domain" description="DNA methylase adenine-specific" evidence="8">
    <location>
        <begin position="46"/>
        <end position="341"/>
    </location>
</feature>
<dbReference type="Gene3D" id="3.40.50.150">
    <property type="entry name" value="Vaccinia Virus protein VP39"/>
    <property type="match status" value="1"/>
</dbReference>
<dbReference type="PROSITE" id="PS01302">
    <property type="entry name" value="UPF0758"/>
    <property type="match status" value="1"/>
</dbReference>
<dbReference type="PROSITE" id="PS00092">
    <property type="entry name" value="N6_MTASE"/>
    <property type="match status" value="1"/>
</dbReference>
<accession>A0A2M7JCE4</accession>
<dbReference type="InterPro" id="IPR003356">
    <property type="entry name" value="DNA_methylase_A-5"/>
</dbReference>
<dbReference type="InterPro" id="IPR051537">
    <property type="entry name" value="DNA_Adenine_Mtase"/>
</dbReference>
<dbReference type="GO" id="GO:0008170">
    <property type="term" value="F:N-methyltransferase activity"/>
    <property type="evidence" value="ECO:0007669"/>
    <property type="project" value="InterPro"/>
</dbReference>
<dbReference type="GO" id="GO:0004519">
    <property type="term" value="F:endonuclease activity"/>
    <property type="evidence" value="ECO:0007669"/>
    <property type="project" value="UniProtKB-KW"/>
</dbReference>
<evidence type="ECO:0000256" key="3">
    <source>
        <dbReference type="ARBA" id="ARBA00022679"/>
    </source>
</evidence>
<name>A0A2M7JCE4_9BACT</name>
<evidence type="ECO:0000256" key="7">
    <source>
        <dbReference type="SAM" id="Coils"/>
    </source>
</evidence>
<dbReference type="EC" id="2.1.1.72" evidence="1"/>
<dbReference type="PANTHER" id="PTHR42933:SF3">
    <property type="entry name" value="TYPE I RESTRICTION ENZYME MJAVIII METHYLASE SUBUNIT"/>
    <property type="match status" value="1"/>
</dbReference>
<dbReference type="GO" id="GO:0009307">
    <property type="term" value="P:DNA restriction-modification system"/>
    <property type="evidence" value="ECO:0007669"/>
    <property type="project" value="UniProtKB-KW"/>
</dbReference>
<evidence type="ECO:0000256" key="1">
    <source>
        <dbReference type="ARBA" id="ARBA00011900"/>
    </source>
</evidence>
<dbReference type="GO" id="GO:0032259">
    <property type="term" value="P:methylation"/>
    <property type="evidence" value="ECO:0007669"/>
    <property type="project" value="UniProtKB-KW"/>
</dbReference>
<keyword evidence="3" id="KW-0808">Transferase</keyword>
<keyword evidence="5" id="KW-0680">Restriction system</keyword>
<reference evidence="10" key="1">
    <citation type="submission" date="2017-09" db="EMBL/GenBank/DDBJ databases">
        <title>Depth-based differentiation of microbial function through sediment-hosted aquifers and enrichment of novel symbionts in the deep terrestrial subsurface.</title>
        <authorList>
            <person name="Probst A.J."/>
            <person name="Ladd B."/>
            <person name="Jarett J.K."/>
            <person name="Geller-Mcgrath D.E."/>
            <person name="Sieber C.M.K."/>
            <person name="Emerson J.B."/>
            <person name="Anantharaman K."/>
            <person name="Thomas B.C."/>
            <person name="Malmstrom R."/>
            <person name="Stieglmeier M."/>
            <person name="Klingl A."/>
            <person name="Woyke T."/>
            <person name="Ryan C.M."/>
            <person name="Banfield J.F."/>
        </authorList>
    </citation>
    <scope>NUCLEOTIDE SEQUENCE [LARGE SCALE GENOMIC DNA]</scope>
</reference>
<dbReference type="InterPro" id="IPR002052">
    <property type="entry name" value="DNA_methylase_N6_adenine_CS"/>
</dbReference>
<keyword evidence="9" id="KW-0540">Nuclease</keyword>
<gene>
    <name evidence="9" type="ORF">COZ71_05250</name>
</gene>